<comment type="caution">
    <text evidence="10">Lacks conserved residue(s) required for the propagation of feature annotation.</text>
</comment>
<dbReference type="SUPFAM" id="SSF56487">
    <property type="entry name" value="SRCR-like"/>
    <property type="match status" value="1"/>
</dbReference>
<dbReference type="PROSITE" id="PS00134">
    <property type="entry name" value="TRYPSIN_HIS"/>
    <property type="match status" value="1"/>
</dbReference>
<dbReference type="Pfam" id="PF00057">
    <property type="entry name" value="Ldl_recept_a"/>
    <property type="match status" value="4"/>
</dbReference>
<evidence type="ECO:0000256" key="5">
    <source>
        <dbReference type="ARBA" id="ARBA00022801"/>
    </source>
</evidence>
<evidence type="ECO:0000256" key="4">
    <source>
        <dbReference type="ARBA" id="ARBA00022729"/>
    </source>
</evidence>
<dbReference type="InterPro" id="IPR001190">
    <property type="entry name" value="SRCR"/>
</dbReference>
<keyword evidence="8 10" id="KW-1015">Disulfide bond</keyword>
<dbReference type="OrthoDB" id="10012881at2759"/>
<feature type="disulfide bond" evidence="9">
    <location>
        <begin position="1083"/>
        <end position="1101"/>
    </location>
</feature>
<dbReference type="SUPFAM" id="SSF50494">
    <property type="entry name" value="Trypsin-like serine proteases"/>
    <property type="match status" value="1"/>
</dbReference>
<dbReference type="InterPro" id="IPR018114">
    <property type="entry name" value="TRYPSIN_HIS"/>
</dbReference>
<dbReference type="GO" id="GO:0016020">
    <property type="term" value="C:membrane"/>
    <property type="evidence" value="ECO:0007669"/>
    <property type="project" value="InterPro"/>
</dbReference>
<comment type="subcellular location">
    <subcellularLocation>
        <location evidence="1">Secreted</location>
    </subcellularLocation>
</comment>
<dbReference type="GO" id="GO:0004252">
    <property type="term" value="F:serine-type endopeptidase activity"/>
    <property type="evidence" value="ECO:0007669"/>
    <property type="project" value="InterPro"/>
</dbReference>
<dbReference type="InterPro" id="IPR043504">
    <property type="entry name" value="Peptidase_S1_PA_chymotrypsin"/>
</dbReference>
<dbReference type="SMART" id="SM00192">
    <property type="entry name" value="LDLa"/>
    <property type="match status" value="5"/>
</dbReference>
<dbReference type="PRINTS" id="PR00261">
    <property type="entry name" value="LDLRECEPTOR"/>
</dbReference>
<proteinExistence type="predicted"/>
<evidence type="ECO:0000259" key="13">
    <source>
        <dbReference type="PROSITE" id="PS50287"/>
    </source>
</evidence>
<feature type="disulfide bond" evidence="9">
    <location>
        <begin position="723"/>
        <end position="738"/>
    </location>
</feature>
<dbReference type="PANTHER" id="PTHR24252">
    <property type="entry name" value="ACROSIN-RELATED"/>
    <property type="match status" value="1"/>
</dbReference>
<dbReference type="InterPro" id="IPR036055">
    <property type="entry name" value="LDL_receptor-like_sf"/>
</dbReference>
<evidence type="ECO:0000256" key="2">
    <source>
        <dbReference type="ARBA" id="ARBA00022525"/>
    </source>
</evidence>
<feature type="disulfide bond" evidence="9">
    <location>
        <begin position="1058"/>
        <end position="1073"/>
    </location>
</feature>
<dbReference type="Pfam" id="PF00089">
    <property type="entry name" value="Trypsin"/>
    <property type="match status" value="1"/>
</dbReference>
<dbReference type="InterPro" id="IPR036772">
    <property type="entry name" value="SRCR-like_dom_sf"/>
</dbReference>
<dbReference type="SMART" id="SM00137">
    <property type="entry name" value="MAM"/>
    <property type="match status" value="2"/>
</dbReference>
<dbReference type="CDD" id="cd00190">
    <property type="entry name" value="Tryp_SPc"/>
    <property type="match status" value="1"/>
</dbReference>
<keyword evidence="3" id="KW-0645">Protease</keyword>
<comment type="caution">
    <text evidence="14">The sequence shown here is derived from an EMBL/GenBank/DDBJ whole genome shotgun (WGS) entry which is preliminary data.</text>
</comment>
<evidence type="ECO:0000259" key="12">
    <source>
        <dbReference type="PROSITE" id="PS50240"/>
    </source>
</evidence>
<dbReference type="PROSITE" id="PS50287">
    <property type="entry name" value="SRCR_2"/>
    <property type="match status" value="1"/>
</dbReference>
<feature type="domain" description="MAM" evidence="11">
    <location>
        <begin position="742"/>
        <end position="881"/>
    </location>
</feature>
<dbReference type="InterPro" id="IPR023415">
    <property type="entry name" value="LDLR_class-A_CS"/>
</dbReference>
<dbReference type="SMART" id="SM00202">
    <property type="entry name" value="SR"/>
    <property type="match status" value="1"/>
</dbReference>
<dbReference type="PROSITE" id="PS50068">
    <property type="entry name" value="LDLRA_2"/>
    <property type="match status" value="5"/>
</dbReference>
<evidence type="ECO:0000256" key="8">
    <source>
        <dbReference type="ARBA" id="ARBA00023157"/>
    </source>
</evidence>
<dbReference type="FunFam" id="2.40.10.10:FF:000146">
    <property type="entry name" value="Serine protease 53"/>
    <property type="match status" value="1"/>
</dbReference>
<keyword evidence="6" id="KW-0720">Serine protease</keyword>
<keyword evidence="4" id="KW-0732">Signal</keyword>
<keyword evidence="7" id="KW-0865">Zymogen</keyword>
<dbReference type="SMART" id="SM00020">
    <property type="entry name" value="Tryp_SPc"/>
    <property type="match status" value="1"/>
</dbReference>
<dbReference type="PROSITE" id="PS01209">
    <property type="entry name" value="LDLRA_1"/>
    <property type="match status" value="2"/>
</dbReference>
<dbReference type="GO" id="GO:0006508">
    <property type="term" value="P:proteolysis"/>
    <property type="evidence" value="ECO:0007669"/>
    <property type="project" value="UniProtKB-KW"/>
</dbReference>
<dbReference type="InterPro" id="IPR002172">
    <property type="entry name" value="LDrepeatLR_classA_rpt"/>
</dbReference>
<feature type="disulfide bond" evidence="9">
    <location>
        <begin position="1095"/>
        <end position="1110"/>
    </location>
</feature>
<organism evidence="14 15">
    <name type="scientific">Acanthosepion pharaonis</name>
    <name type="common">Pharaoh cuttlefish</name>
    <name type="synonym">Sepia pharaonis</name>
    <dbReference type="NCBI Taxonomy" id="158019"/>
    <lineage>
        <taxon>Eukaryota</taxon>
        <taxon>Metazoa</taxon>
        <taxon>Spiralia</taxon>
        <taxon>Lophotrochozoa</taxon>
        <taxon>Mollusca</taxon>
        <taxon>Cephalopoda</taxon>
        <taxon>Coleoidea</taxon>
        <taxon>Decapodiformes</taxon>
        <taxon>Sepiida</taxon>
        <taxon>Sepiina</taxon>
        <taxon>Sepiidae</taxon>
        <taxon>Acanthosepion</taxon>
    </lineage>
</organism>
<protein>
    <submittedName>
        <fullName evidence="14">CORIN</fullName>
        <ecNumber evidence="14">3.4.21.-</ecNumber>
    </submittedName>
</protein>
<dbReference type="CDD" id="cd00112">
    <property type="entry name" value="LDLa"/>
    <property type="match status" value="5"/>
</dbReference>
<keyword evidence="15" id="KW-1185">Reference proteome</keyword>
<dbReference type="SUPFAM" id="SSF57424">
    <property type="entry name" value="LDL receptor-like module"/>
    <property type="match status" value="5"/>
</dbReference>
<evidence type="ECO:0000256" key="3">
    <source>
        <dbReference type="ARBA" id="ARBA00022670"/>
    </source>
</evidence>
<evidence type="ECO:0000256" key="10">
    <source>
        <dbReference type="PROSITE-ProRule" id="PRU00196"/>
    </source>
</evidence>
<dbReference type="InterPro" id="IPR001254">
    <property type="entry name" value="Trypsin_dom"/>
</dbReference>
<feature type="disulfide bond" evidence="10">
    <location>
        <begin position="997"/>
        <end position="1007"/>
    </location>
</feature>
<dbReference type="PANTHER" id="PTHR24252:SF10">
    <property type="entry name" value="SERINE PROTEASE 56"/>
    <property type="match status" value="1"/>
</dbReference>
<evidence type="ECO:0000256" key="7">
    <source>
        <dbReference type="ARBA" id="ARBA00023145"/>
    </source>
</evidence>
<feature type="domain" description="Peptidase S1" evidence="12">
    <location>
        <begin position="1213"/>
        <end position="1437"/>
    </location>
</feature>
<dbReference type="InterPro" id="IPR000998">
    <property type="entry name" value="MAM_dom"/>
</dbReference>
<dbReference type="EMBL" id="CAHIKZ030001283">
    <property type="protein sequence ID" value="CAE1258642.1"/>
    <property type="molecule type" value="Genomic_DNA"/>
</dbReference>
<reference evidence="14" key="1">
    <citation type="submission" date="2021-01" db="EMBL/GenBank/DDBJ databases">
        <authorList>
            <person name="Li R."/>
            <person name="Bekaert M."/>
        </authorList>
    </citation>
    <scope>NUCLEOTIDE SEQUENCE</scope>
    <source>
        <strain evidence="14">Farmed</strain>
    </source>
</reference>
<dbReference type="PROSITE" id="PS50060">
    <property type="entry name" value="MAM_2"/>
    <property type="match status" value="3"/>
</dbReference>
<evidence type="ECO:0000313" key="14">
    <source>
        <dbReference type="EMBL" id="CAE1258642.1"/>
    </source>
</evidence>
<gene>
    <name evidence="14" type="ORF">SPHA_31328</name>
</gene>
<dbReference type="Gene3D" id="3.10.250.10">
    <property type="entry name" value="SRCR-like domain"/>
    <property type="match status" value="1"/>
</dbReference>
<dbReference type="Gene3D" id="2.40.10.10">
    <property type="entry name" value="Trypsin-like serine proteases"/>
    <property type="match status" value="1"/>
</dbReference>
<dbReference type="Pfam" id="PF00629">
    <property type="entry name" value="MAM"/>
    <property type="match status" value="3"/>
</dbReference>
<dbReference type="InterPro" id="IPR009003">
    <property type="entry name" value="Peptidase_S1_PA"/>
</dbReference>
<evidence type="ECO:0000259" key="11">
    <source>
        <dbReference type="PROSITE" id="PS50060"/>
    </source>
</evidence>
<dbReference type="Proteomes" id="UP000597762">
    <property type="component" value="Unassembled WGS sequence"/>
</dbReference>
<dbReference type="PROSITE" id="PS50240">
    <property type="entry name" value="TRYPSIN_DOM"/>
    <property type="match status" value="1"/>
</dbReference>
<feature type="domain" description="MAM" evidence="11">
    <location>
        <begin position="240"/>
        <end position="398"/>
    </location>
</feature>
<keyword evidence="2" id="KW-0964">Secreted</keyword>
<name>A0A812C4V7_ACAPH</name>
<accession>A0A812C4V7</accession>
<dbReference type="SUPFAM" id="SSF49899">
    <property type="entry name" value="Concanavalin A-like lectins/glucanases"/>
    <property type="match status" value="4"/>
</dbReference>
<dbReference type="InterPro" id="IPR013320">
    <property type="entry name" value="ConA-like_dom_sf"/>
</dbReference>
<feature type="domain" description="SRCR" evidence="13">
    <location>
        <begin position="925"/>
        <end position="1038"/>
    </location>
</feature>
<dbReference type="CDD" id="cd06263">
    <property type="entry name" value="MAM"/>
    <property type="match status" value="1"/>
</dbReference>
<feature type="disulfide bond" evidence="9">
    <location>
        <begin position="1076"/>
        <end position="1088"/>
    </location>
</feature>
<evidence type="ECO:0000256" key="6">
    <source>
        <dbReference type="ARBA" id="ARBA00022825"/>
    </source>
</evidence>
<dbReference type="Gene3D" id="4.10.400.10">
    <property type="entry name" value="Low-density Lipoprotein Receptor"/>
    <property type="match status" value="5"/>
</dbReference>
<evidence type="ECO:0000256" key="1">
    <source>
        <dbReference type="ARBA" id="ARBA00004613"/>
    </source>
</evidence>
<keyword evidence="5 14" id="KW-0378">Hydrolase</keyword>
<dbReference type="GO" id="GO:0005576">
    <property type="term" value="C:extracellular region"/>
    <property type="evidence" value="ECO:0007669"/>
    <property type="project" value="UniProtKB-SubCell"/>
</dbReference>
<feature type="disulfide bond" evidence="9">
    <location>
        <begin position="904"/>
        <end position="919"/>
    </location>
</feature>
<dbReference type="Pfam" id="PF00530">
    <property type="entry name" value="SRCR"/>
    <property type="match status" value="1"/>
</dbReference>
<dbReference type="EC" id="3.4.21.-" evidence="14"/>
<feature type="domain" description="MAM" evidence="11">
    <location>
        <begin position="83"/>
        <end position="235"/>
    </location>
</feature>
<evidence type="ECO:0000313" key="15">
    <source>
        <dbReference type="Proteomes" id="UP000597762"/>
    </source>
</evidence>
<sequence>MSSAFRTFCTQRKQKKKQMSLVSNYRRERLSILLWFVFLINLPFIAAQTKGIIEHTKDLTHDLFIDTHHQLNQIGGSITNLTVSCVFNKSLCSYRIIPDVVSQNVTWSLTANNFTNTQHSKENYVALVGIGKEGARSFLQSLSFQTTPKERVEFFYYLSGDNAGQLQVKFIQANIKTDHQFWSDSEDHGAELNYGCMELPPNRTGYLLFTGILGPNTESVMAVQKVFISQGSCEHSVQMSLCTFDNTLLCNYTLACTGASEYVWKRYKGATPTFGTGPNGDAAKSFNGFYLYAESSYGSDGDSAIVNFPVGNTTGRYLHFWYHMYGKSMGSLRLRYHVGQLSKEEWAVSGNQGDKWKYFCLRIVNNIDAFSLVAVHGSSYLGDIAIDNVRVDDQNCPYMSLDCNFSTPLICGYRISSGWSRVMDANGFKMSVNASTSKYSLKSAIVNITDSCVRLQYQMRGSSCNLTIFENQQKLFTLLQSNESIWASAQFYIKQARVQLKFDAYSTNMCEISIANVSTIYGSCPALECPKRMKGCSDRHFCVNKKQVCDLQKDCKDGSDEICPKTIACDFEYPNNCGYYGKRDQYERYEQSNGKSDYHIILFSRDTNWTSPWQRVNDSCVQFSYNGRSFPSVEIFVFYDNKRTGARVWKTHINQAKHSWSPGQFFITAGTVQLVFNIKGQYMSQIGLDNILLITGSCPPLGCSKDHVPCAKNNKCIKKRDICNRIDDCMDMSDEMNCSLSIDCNFEHPYLCGYQFSSGWVVTTGRKDFMPRHDQTKGTYYGQYMLQRLLNSPLTSPEIMLKNITCLRFYYYLQEDVSAFNVYDNNVDRLQIKSNNIQTWQMAQLQLSAGKHKISFSQTRQLYRTTLAIDSVSTIPGRCPQINCPENWKPCNSADICVPYYRFCDGDADCPNGEDELNCQTNRTIRLVRGKNVNQGFVEYRINGTWNGICYEQEFISASIANAIVACRQLGYKGTARDSFRTAAPRYIISSIKGLSCNGKETLISQCSMEYCQQCYCQHYFSVDCSNNHCLSDQVPCPGENGKPYTNSSACIWKHNLCDGEYDCPGGTDEQNCKDCNTSEFRCRNKECIPLMQRCNGVPDCQDSSDEHECFKQNITGVLLMQNGKYEALCENNINNQQIANVLCKALGRGNGTVLPSSQTGPGIQFNVSSNSTVGILTGFHPNAVPSCKLLNLVCNLKNCGQRALWSTFEPTIRYGIFSLPGEWPWQVALIRNLNFICGGTLISQRYVLTAAHCVSKKSFFYTVKVGSINRKSGQSYNVKKIISHPGFDFTFYKHDVALLELSSEVKLNNFVQIACLPSHPAVPNSQCFTTGWGVDENEVYNNYLKEAKVRILTSEICKSYYANAENVALCANHPEPYQPACFGDSGGPLQCLNEYGHWNVVGVTSYGQPQCTRKIDAPEAYADVYVHLDWIMKNAPNLYQ</sequence>
<dbReference type="Gene3D" id="2.60.120.200">
    <property type="match status" value="4"/>
</dbReference>
<evidence type="ECO:0000256" key="9">
    <source>
        <dbReference type="PROSITE-ProRule" id="PRU00124"/>
    </source>
</evidence>